<dbReference type="GeneID" id="80400775"/>
<proteinExistence type="predicted"/>
<evidence type="ECO:0000313" key="2">
    <source>
        <dbReference type="Proteomes" id="UP000676224"/>
    </source>
</evidence>
<dbReference type="InterPro" id="IPR054457">
    <property type="entry name" value="PhiCb5_coat"/>
</dbReference>
<accession>A0A8S5L0R7</accession>
<organism evidence="1 2">
    <name type="scientific">ssRNA phage SRR7976325_25</name>
    <dbReference type="NCBI Taxonomy" id="2786713"/>
    <lineage>
        <taxon>Viruses</taxon>
        <taxon>Riboviria</taxon>
        <taxon>Orthornavirae</taxon>
        <taxon>Lenarviricota</taxon>
        <taxon>Leviviricetes</taxon>
        <taxon>Timlovirales</taxon>
        <taxon>Steitzviridae</taxon>
        <taxon>Suhnsivirus</taxon>
        <taxon>Suhnsivirus lutivivens</taxon>
    </lineage>
</organism>
<protein>
    <submittedName>
        <fullName evidence="1">Coat protein</fullName>
    </submittedName>
</protein>
<sequence length="125" mass="13789">MIGDTITFDYAGGSLVLTKITEGGYSSEYLLKESTAEFRLQIRHSKENGTANGILLDRHNVTLTRQVYPDVDNPNGIFYQAYMVIRTPRADQGIDTDYLATALADLLAVSVSGKTVQQRAIGWES</sequence>
<name>A0A8S5L0R7_9VIRU</name>
<dbReference type="GO" id="GO:0019028">
    <property type="term" value="C:viral capsid"/>
    <property type="evidence" value="ECO:0007669"/>
    <property type="project" value="UniProtKB-KW"/>
</dbReference>
<dbReference type="Gene3D" id="2.40.160.220">
    <property type="match status" value="1"/>
</dbReference>
<keyword evidence="1" id="KW-0167">Capsid protein</keyword>
<dbReference type="Proteomes" id="UP000676224">
    <property type="component" value="Segment"/>
</dbReference>
<dbReference type="EMBL" id="BK013748">
    <property type="protein sequence ID" value="DAD51192.1"/>
    <property type="molecule type" value="Genomic_RNA"/>
</dbReference>
<gene>
    <name evidence="1" type="primary">SRR7976325_25_2</name>
</gene>
<dbReference type="Pfam" id="PF22387">
    <property type="entry name" value="PhiCb5_coat"/>
    <property type="match status" value="1"/>
</dbReference>
<dbReference type="RefSeq" id="YP_010771132.1">
    <property type="nucleotide sequence ID" value="NC_074496.1"/>
</dbReference>
<evidence type="ECO:0000313" key="1">
    <source>
        <dbReference type="EMBL" id="DAD51192.1"/>
    </source>
</evidence>
<dbReference type="KEGG" id="vg:80400775"/>
<reference evidence="1" key="1">
    <citation type="submission" date="2020-09" db="EMBL/GenBank/DDBJ databases">
        <title>Leviviricetes taxonomy.</title>
        <authorList>
            <person name="Stockdale S.R."/>
            <person name="Callanan J."/>
            <person name="Adriaenssens E.M."/>
            <person name="Kuhn J.H."/>
            <person name="Rumnieks J."/>
            <person name="Shkoporov A."/>
            <person name="Draper L.A."/>
            <person name="Ross P."/>
            <person name="Hill C."/>
        </authorList>
    </citation>
    <scope>NUCLEOTIDE SEQUENCE</scope>
</reference>
<keyword evidence="1" id="KW-0946">Virion</keyword>
<keyword evidence="2" id="KW-1185">Reference proteome</keyword>